<evidence type="ECO:0000256" key="5">
    <source>
        <dbReference type="PIRNR" id="PIRNR000410"/>
    </source>
</evidence>
<dbReference type="SMART" id="SM00138">
    <property type="entry name" value="MeTrc"/>
    <property type="match status" value="1"/>
</dbReference>
<evidence type="ECO:0000256" key="4">
    <source>
        <dbReference type="ARBA" id="ARBA00022691"/>
    </source>
</evidence>
<dbReference type="SUPFAM" id="SSF47757">
    <property type="entry name" value="Chemotaxis receptor methyltransferase CheR, N-terminal domain"/>
    <property type="match status" value="1"/>
</dbReference>
<dbReference type="GO" id="GO:0032259">
    <property type="term" value="P:methylation"/>
    <property type="evidence" value="ECO:0007669"/>
    <property type="project" value="UniProtKB-KW"/>
</dbReference>
<feature type="binding site" evidence="6">
    <location>
        <position position="127"/>
    </location>
    <ligand>
        <name>S-adenosyl-L-methionine</name>
        <dbReference type="ChEBI" id="CHEBI:59789"/>
    </ligand>
</feature>
<dbReference type="InterPro" id="IPR022642">
    <property type="entry name" value="CheR_C"/>
</dbReference>
<dbReference type="InterPro" id="IPR000780">
    <property type="entry name" value="CheR_MeTrfase"/>
</dbReference>
<feature type="binding site" evidence="6">
    <location>
        <position position="85"/>
    </location>
    <ligand>
        <name>S-adenosyl-L-methionine</name>
        <dbReference type="ChEBI" id="CHEBI:59789"/>
    </ligand>
</feature>
<evidence type="ECO:0000256" key="2">
    <source>
        <dbReference type="ARBA" id="ARBA00022603"/>
    </source>
</evidence>
<dbReference type="InterPro" id="IPR029063">
    <property type="entry name" value="SAM-dependent_MTases_sf"/>
</dbReference>
<evidence type="ECO:0000256" key="3">
    <source>
        <dbReference type="ARBA" id="ARBA00022679"/>
    </source>
</evidence>
<dbReference type="Gene3D" id="1.10.155.10">
    <property type="entry name" value="Chemotaxis receptor methyltransferase CheR, N-terminal domain"/>
    <property type="match status" value="1"/>
</dbReference>
<dbReference type="Pfam" id="PF01739">
    <property type="entry name" value="CheR"/>
    <property type="match status" value="1"/>
</dbReference>
<dbReference type="PRINTS" id="PR00996">
    <property type="entry name" value="CHERMTFRASE"/>
</dbReference>
<dbReference type="GO" id="GO:0008983">
    <property type="term" value="F:protein-glutamate O-methyltransferase activity"/>
    <property type="evidence" value="ECO:0007669"/>
    <property type="project" value="UniProtKB-EC"/>
</dbReference>
<feature type="binding site" evidence="6">
    <location>
        <position position="89"/>
    </location>
    <ligand>
        <name>S-adenosyl-L-methionine</name>
        <dbReference type="ChEBI" id="CHEBI:59789"/>
    </ligand>
</feature>
<dbReference type="PANTHER" id="PTHR24422:SF19">
    <property type="entry name" value="CHEMOTAXIS PROTEIN METHYLTRANSFERASE"/>
    <property type="match status" value="1"/>
</dbReference>
<feature type="binding site" evidence="6">
    <location>
        <begin position="226"/>
        <end position="227"/>
    </location>
    <ligand>
        <name>S-adenosyl-L-methionine</name>
        <dbReference type="ChEBI" id="CHEBI:59789"/>
    </ligand>
</feature>
<comment type="function">
    <text evidence="5">Methylation of the membrane-bound methyl-accepting chemotaxis proteins (MCP) to form gamma-glutamyl methyl ester residues in MCP.</text>
</comment>
<organism evidence="8 9">
    <name type="scientific">Histidinibacterium aquaticum</name>
    <dbReference type="NCBI Taxonomy" id="2613962"/>
    <lineage>
        <taxon>Bacteria</taxon>
        <taxon>Pseudomonadati</taxon>
        <taxon>Pseudomonadota</taxon>
        <taxon>Alphaproteobacteria</taxon>
        <taxon>Rhodobacterales</taxon>
        <taxon>Paracoccaceae</taxon>
        <taxon>Histidinibacterium</taxon>
    </lineage>
</organism>
<keyword evidence="3 5" id="KW-0808">Transferase</keyword>
<evidence type="ECO:0000256" key="1">
    <source>
        <dbReference type="ARBA" id="ARBA00001541"/>
    </source>
</evidence>
<evidence type="ECO:0000256" key="6">
    <source>
        <dbReference type="PIRSR" id="PIRSR000410-1"/>
    </source>
</evidence>
<reference evidence="8 9" key="1">
    <citation type="submission" date="2019-09" db="EMBL/GenBank/DDBJ databases">
        <authorList>
            <person name="Park J.-S."/>
            <person name="Choi H.-J."/>
        </authorList>
    </citation>
    <scope>NUCLEOTIDE SEQUENCE [LARGE SCALE GENOMIC DNA]</scope>
    <source>
        <strain evidence="8 9">176SS1-4</strain>
    </source>
</reference>
<dbReference type="PIRSF" id="PIRSF000410">
    <property type="entry name" value="CheR"/>
    <property type="match status" value="1"/>
</dbReference>
<protein>
    <recommendedName>
        <fullName evidence="5">Chemotaxis protein methyltransferase</fullName>
        <ecNumber evidence="5">2.1.1.80</ecNumber>
    </recommendedName>
</protein>
<dbReference type="PROSITE" id="PS50123">
    <property type="entry name" value="CHER"/>
    <property type="match status" value="1"/>
</dbReference>
<comment type="caution">
    <text evidence="8">The sequence shown here is derived from an EMBL/GenBank/DDBJ whole genome shotgun (WGS) entry which is preliminary data.</text>
</comment>
<dbReference type="InterPro" id="IPR050903">
    <property type="entry name" value="Bact_Chemotaxis_MeTrfase"/>
</dbReference>
<feature type="binding site" evidence="6">
    <location>
        <position position="83"/>
    </location>
    <ligand>
        <name>S-adenosyl-L-methionine</name>
        <dbReference type="ChEBI" id="CHEBI:59789"/>
    </ligand>
</feature>
<evidence type="ECO:0000313" key="8">
    <source>
        <dbReference type="EMBL" id="KAA9007970.1"/>
    </source>
</evidence>
<dbReference type="Gene3D" id="3.40.50.150">
    <property type="entry name" value="Vaccinia Virus protein VP39"/>
    <property type="match status" value="1"/>
</dbReference>
<dbReference type="SUPFAM" id="SSF53335">
    <property type="entry name" value="S-adenosyl-L-methionine-dependent methyltransferases"/>
    <property type="match status" value="1"/>
</dbReference>
<accession>A0A5J5GIV4</accession>
<feature type="binding site" evidence="6">
    <location>
        <position position="153"/>
    </location>
    <ligand>
        <name>S-adenosyl-L-methionine</name>
        <dbReference type="ChEBI" id="CHEBI:59789"/>
    </ligand>
</feature>
<dbReference type="EC" id="2.1.1.80" evidence="5"/>
<dbReference type="EMBL" id="VYQE01000003">
    <property type="protein sequence ID" value="KAA9007970.1"/>
    <property type="molecule type" value="Genomic_DNA"/>
</dbReference>
<dbReference type="InterPro" id="IPR026024">
    <property type="entry name" value="Chemotaxis_MeTrfase_CheR"/>
</dbReference>
<evidence type="ECO:0000313" key="9">
    <source>
        <dbReference type="Proteomes" id="UP000326554"/>
    </source>
</evidence>
<sequence length="292" mass="32633">MTTLAAPTCEFTFTEEHFRAIARLAHENFGLDLQPEKRALVYSRLTRRLRALQLSDFDAYLGRLAGPESADEHAELLSALTTNVTHFFREAHHFDEFRDKVLPGAIAEARAGGRIRFWSAGCSAGQEPYSIALTILDTCPDAASLDIRILATDVDPRILETARTAVYPIEERNALPPRLRDKMTVVGTGPNSFTVRQEARDLVRFGELNLIKDWPLRGPFQAVFCRNVAIYFDKPTQARLWRRFAPLIAPGGMLFIGHSERLSGPATEMFRSAGITSYQRLVDQTAGPEAIS</sequence>
<dbReference type="InterPro" id="IPR022641">
    <property type="entry name" value="CheR_N"/>
</dbReference>
<keyword evidence="2 5" id="KW-0489">Methyltransferase</keyword>
<name>A0A5J5GIV4_9RHOB</name>
<feature type="binding site" evidence="6">
    <location>
        <begin position="209"/>
        <end position="210"/>
    </location>
    <ligand>
        <name>S-adenosyl-L-methionine</name>
        <dbReference type="ChEBI" id="CHEBI:59789"/>
    </ligand>
</feature>
<keyword evidence="4 5" id="KW-0949">S-adenosyl-L-methionine</keyword>
<dbReference type="Pfam" id="PF03705">
    <property type="entry name" value="CheR_N"/>
    <property type="match status" value="1"/>
</dbReference>
<keyword evidence="9" id="KW-1185">Reference proteome</keyword>
<comment type="catalytic activity">
    <reaction evidence="1 5">
        <text>L-glutamyl-[protein] + S-adenosyl-L-methionine = [protein]-L-glutamate 5-O-methyl ester + S-adenosyl-L-homocysteine</text>
        <dbReference type="Rhea" id="RHEA:24452"/>
        <dbReference type="Rhea" id="RHEA-COMP:10208"/>
        <dbReference type="Rhea" id="RHEA-COMP:10311"/>
        <dbReference type="ChEBI" id="CHEBI:29973"/>
        <dbReference type="ChEBI" id="CHEBI:57856"/>
        <dbReference type="ChEBI" id="CHEBI:59789"/>
        <dbReference type="ChEBI" id="CHEBI:82795"/>
        <dbReference type="EC" id="2.1.1.80"/>
    </reaction>
</comment>
<dbReference type="Proteomes" id="UP000326554">
    <property type="component" value="Unassembled WGS sequence"/>
</dbReference>
<gene>
    <name evidence="8" type="ORF">F3S47_10670</name>
</gene>
<dbReference type="PANTHER" id="PTHR24422">
    <property type="entry name" value="CHEMOTAXIS PROTEIN METHYLTRANSFERASE"/>
    <property type="match status" value="1"/>
</dbReference>
<feature type="domain" description="CheR-type methyltransferase" evidence="7">
    <location>
        <begin position="6"/>
        <end position="283"/>
    </location>
</feature>
<dbReference type="InterPro" id="IPR036804">
    <property type="entry name" value="CheR_N_sf"/>
</dbReference>
<dbReference type="AlphaFoldDB" id="A0A5J5GIV4"/>
<dbReference type="RefSeq" id="WP_150445253.1">
    <property type="nucleotide sequence ID" value="NZ_VYQE01000003.1"/>
</dbReference>
<proteinExistence type="predicted"/>
<evidence type="ECO:0000259" key="7">
    <source>
        <dbReference type="PROSITE" id="PS50123"/>
    </source>
</evidence>